<dbReference type="PANTHER" id="PTHR42991:SF1">
    <property type="entry name" value="ALDEHYDE DEHYDROGENASE"/>
    <property type="match status" value="1"/>
</dbReference>
<dbReference type="GO" id="GO:0008911">
    <property type="term" value="F:lactaldehyde dehydrogenase (NAD+) activity"/>
    <property type="evidence" value="ECO:0007669"/>
    <property type="project" value="TreeGrafter"/>
</dbReference>
<name>A0A318S450_9DEIO</name>
<sequence length="477" mass="49771">MTVLSVTVVPHFIAGRRVEGGPSARVLEPATGRALYDVPQGGAEEVRAALDAAVKALTQTRQLPAHRRADLLRRASALLSERADEFARVIATEAGKPLKASRMEVARSVENLAFAADAASTLAGQTVPLDASKFGEGKFGFTVRAPRGVVAAISPFNFPLNLALHKVGPALAGGNTVVLKPAPQTPLTALMLAELLTDAGFPAGAVNVLHGGAELGGVLVSAPEVAIVSFTGSPGVGEAIKKASGLKPVVLELGNNAANIVDESADLDLAVRKLAASSFAYQGQVCIHPQRLIVHEAVYDAFKEAFVAASRALIVGDPLDPATDVGPLVDERAGARLAEWIREAVDLGGRVVLGGTANGRYLPPTILEDVPPHARIVREEAFGPVVVLSRATTFDEAIRQANDSRYGLQTGVFTRDLAKALVAARDVEAGGVIVNDASTFRVDQMPYGGIKDSGFGREGALASVEELTYLKIVVLST</sequence>
<dbReference type="Proteomes" id="UP000248326">
    <property type="component" value="Unassembled WGS sequence"/>
</dbReference>
<evidence type="ECO:0000259" key="3">
    <source>
        <dbReference type="Pfam" id="PF00171"/>
    </source>
</evidence>
<accession>A0A318S450</accession>
<organism evidence="4 5">
    <name type="scientific">Deinococcus yavapaiensis KR-236</name>
    <dbReference type="NCBI Taxonomy" id="694435"/>
    <lineage>
        <taxon>Bacteria</taxon>
        <taxon>Thermotogati</taxon>
        <taxon>Deinococcota</taxon>
        <taxon>Deinococci</taxon>
        <taxon>Deinococcales</taxon>
        <taxon>Deinococcaceae</taxon>
        <taxon>Deinococcus</taxon>
    </lineage>
</organism>
<dbReference type="AlphaFoldDB" id="A0A318S450"/>
<dbReference type="InterPro" id="IPR016163">
    <property type="entry name" value="Ald_DH_C"/>
</dbReference>
<feature type="domain" description="Aldehyde dehydrogenase" evidence="3">
    <location>
        <begin position="24"/>
        <end position="473"/>
    </location>
</feature>
<dbReference type="SUPFAM" id="SSF53720">
    <property type="entry name" value="ALDH-like"/>
    <property type="match status" value="1"/>
</dbReference>
<dbReference type="InterPro" id="IPR016162">
    <property type="entry name" value="Ald_DH_N"/>
</dbReference>
<dbReference type="InterPro" id="IPR016161">
    <property type="entry name" value="Ald_DH/histidinol_DH"/>
</dbReference>
<keyword evidence="2" id="KW-0560">Oxidoreductase</keyword>
<evidence type="ECO:0000256" key="2">
    <source>
        <dbReference type="ARBA" id="ARBA00023002"/>
    </source>
</evidence>
<dbReference type="OrthoDB" id="9762913at2"/>
<dbReference type="InterPro" id="IPR051020">
    <property type="entry name" value="ALDH-related_metabolic_enz"/>
</dbReference>
<evidence type="ECO:0000256" key="1">
    <source>
        <dbReference type="ARBA" id="ARBA00009986"/>
    </source>
</evidence>
<dbReference type="RefSeq" id="WP_110888056.1">
    <property type="nucleotide sequence ID" value="NZ_QJSX01000015.1"/>
</dbReference>
<dbReference type="InterPro" id="IPR015590">
    <property type="entry name" value="Aldehyde_DH_dom"/>
</dbReference>
<dbReference type="Gene3D" id="3.40.605.10">
    <property type="entry name" value="Aldehyde Dehydrogenase, Chain A, domain 1"/>
    <property type="match status" value="1"/>
</dbReference>
<proteinExistence type="inferred from homology"/>
<dbReference type="FunFam" id="3.40.605.10:FF:000007">
    <property type="entry name" value="NAD/NADP-dependent betaine aldehyde dehydrogenase"/>
    <property type="match status" value="1"/>
</dbReference>
<reference evidence="4 5" key="1">
    <citation type="submission" date="2018-06" db="EMBL/GenBank/DDBJ databases">
        <title>Genomic Encyclopedia of Type Strains, Phase IV (KMG-IV): sequencing the most valuable type-strain genomes for metagenomic binning, comparative biology and taxonomic classification.</title>
        <authorList>
            <person name="Goeker M."/>
        </authorList>
    </citation>
    <scope>NUCLEOTIDE SEQUENCE [LARGE SCALE GENOMIC DNA]</scope>
    <source>
        <strain evidence="4 5">DSM 18048</strain>
    </source>
</reference>
<dbReference type="PANTHER" id="PTHR42991">
    <property type="entry name" value="ALDEHYDE DEHYDROGENASE"/>
    <property type="match status" value="1"/>
</dbReference>
<gene>
    <name evidence="4" type="ORF">DES52_11581</name>
</gene>
<comment type="similarity">
    <text evidence="1">Belongs to the aldehyde dehydrogenase family.</text>
</comment>
<dbReference type="Pfam" id="PF00171">
    <property type="entry name" value="Aldedh"/>
    <property type="match status" value="1"/>
</dbReference>
<dbReference type="Gene3D" id="3.40.309.10">
    <property type="entry name" value="Aldehyde Dehydrogenase, Chain A, domain 2"/>
    <property type="match status" value="1"/>
</dbReference>
<evidence type="ECO:0000313" key="4">
    <source>
        <dbReference type="EMBL" id="PYE51149.1"/>
    </source>
</evidence>
<dbReference type="EMBL" id="QJSX01000015">
    <property type="protein sequence ID" value="PYE51149.1"/>
    <property type="molecule type" value="Genomic_DNA"/>
</dbReference>
<keyword evidence="5" id="KW-1185">Reference proteome</keyword>
<evidence type="ECO:0000313" key="5">
    <source>
        <dbReference type="Proteomes" id="UP000248326"/>
    </source>
</evidence>
<protein>
    <submittedName>
        <fullName evidence="4">Acyl-CoA reductase-like NAD-dependent aldehyde dehydrogenase</fullName>
    </submittedName>
</protein>
<comment type="caution">
    <text evidence="4">The sequence shown here is derived from an EMBL/GenBank/DDBJ whole genome shotgun (WGS) entry which is preliminary data.</text>
</comment>